<sequence>MANLLNYTSARSPLQNALLALIVVMVAMLLVGAVPTQWWAWKYHYDPRLGPPLLRMAGFALYQPLQWVAWGWKYGDVLVLRSSVHTMFVIGGISEVGAMIFGGYVSYRLARYTKGMEGLHGTAHFAEHEDVDKTGFIDAAGHKAEGVVVGSVMLDRKGKVIHPHHPKFHKRYEPIMIRGTWRQGFRKMPKRDGNKRPMFKLKKTIVKKVEILRDGGNTHLFGFCPTRSGKGVGMVIPTLLTWRHSVMVNDPKGEAYALSAGFRQAAGQDIIKFEPACTDGTGACWNPLEEIRIFTLYDVADAQMIMTMACDPKGKGLDDYFDKAGYEFLTAVALHVRYTSKEGSLAACASFLGDPNWDSDKQMYTEMMQAAHDPEGKMGWKDTFGKPTKTHPMIANAAKTMLNKEDKDRSGVLSTAKSLLSLYLDPIVANNTGRSDFLVRDLMTGQKPVSLYFVVKPNDMERLTPLTRLFYAIFIRRNAAEMEFAEGRSKANYTHPLLMIIDEAASLQKLQILQEALGYVAGYGIRMFFLVQDIVQIEELYGDKQSFDSGAETRIAYAPNKIETAEKLARMTGKTTVSEEGASRSQGMFGVKGGNVSVSNNKTGRDLVTADEFLGLHDQDLVLFVKGQPPIYGRKAFYYENPTLLARASMPPPKESTRLRVSKNASAAEAEEALEIQEAKPETPRDKWAAGREAMREQIATAAQPSAAVRGAEGRNHGGAAANATPPQPGGAPSSDSQPAKPRQRSRYADQIKTITPEERRQVEELVASVGVVNKVISVSAF</sequence>
<comment type="similarity">
    <text evidence="2">Belongs to the VirD4/TraG family.</text>
</comment>
<dbReference type="GO" id="GO:0005886">
    <property type="term" value="C:plasma membrane"/>
    <property type="evidence" value="ECO:0007669"/>
    <property type="project" value="UniProtKB-SubCell"/>
</dbReference>
<keyword evidence="3" id="KW-1003">Cell membrane</keyword>
<dbReference type="Pfam" id="PF02534">
    <property type="entry name" value="T4SS-DNA_transf"/>
    <property type="match status" value="1"/>
</dbReference>
<organism evidence="9 10">
    <name type="scientific">Burkholderia aenigmatica</name>
    <dbReference type="NCBI Taxonomy" id="2015348"/>
    <lineage>
        <taxon>Bacteria</taxon>
        <taxon>Pseudomonadati</taxon>
        <taxon>Pseudomonadota</taxon>
        <taxon>Betaproteobacteria</taxon>
        <taxon>Burkholderiales</taxon>
        <taxon>Burkholderiaceae</taxon>
        <taxon>Burkholderia</taxon>
        <taxon>Burkholderia cepacia complex</taxon>
    </lineage>
</organism>
<proteinExistence type="inferred from homology"/>
<gene>
    <name evidence="9" type="ORF">BLA13014_04594</name>
</gene>
<dbReference type="PANTHER" id="PTHR37937:SF1">
    <property type="entry name" value="CONJUGATIVE TRANSFER: DNA TRANSPORT"/>
    <property type="match status" value="1"/>
</dbReference>
<dbReference type="AlphaFoldDB" id="A0A6P2NTN6"/>
<evidence type="ECO:0000256" key="3">
    <source>
        <dbReference type="ARBA" id="ARBA00022475"/>
    </source>
</evidence>
<dbReference type="PANTHER" id="PTHR37937">
    <property type="entry name" value="CONJUGATIVE TRANSFER: DNA TRANSPORT"/>
    <property type="match status" value="1"/>
</dbReference>
<dbReference type="CDD" id="cd01127">
    <property type="entry name" value="TrwB_TraG_TraD_VirD4"/>
    <property type="match status" value="1"/>
</dbReference>
<dbReference type="InterPro" id="IPR051539">
    <property type="entry name" value="T4SS-coupling_protein"/>
</dbReference>
<dbReference type="Gene3D" id="3.40.50.300">
    <property type="entry name" value="P-loop containing nucleotide triphosphate hydrolases"/>
    <property type="match status" value="1"/>
</dbReference>
<feature type="transmembrane region" description="Helical" evidence="8">
    <location>
        <begin position="17"/>
        <end position="41"/>
    </location>
</feature>
<dbReference type="InterPro" id="IPR003688">
    <property type="entry name" value="TraG/VirD4"/>
</dbReference>
<evidence type="ECO:0000256" key="1">
    <source>
        <dbReference type="ARBA" id="ARBA00004651"/>
    </source>
</evidence>
<feature type="region of interest" description="Disordered" evidence="7">
    <location>
        <begin position="699"/>
        <end position="760"/>
    </location>
</feature>
<feature type="transmembrane region" description="Helical" evidence="8">
    <location>
        <begin position="84"/>
        <end position="107"/>
    </location>
</feature>
<comment type="subcellular location">
    <subcellularLocation>
        <location evidence="1">Cell membrane</location>
        <topology evidence="1">Multi-pass membrane protein</topology>
    </subcellularLocation>
</comment>
<feature type="transmembrane region" description="Helical" evidence="8">
    <location>
        <begin position="53"/>
        <end position="72"/>
    </location>
</feature>
<evidence type="ECO:0000256" key="7">
    <source>
        <dbReference type="SAM" id="MobiDB-lite"/>
    </source>
</evidence>
<evidence type="ECO:0000256" key="8">
    <source>
        <dbReference type="SAM" id="Phobius"/>
    </source>
</evidence>
<dbReference type="InterPro" id="IPR027417">
    <property type="entry name" value="P-loop_NTPase"/>
</dbReference>
<dbReference type="Proteomes" id="UP000494261">
    <property type="component" value="Unassembled WGS sequence"/>
</dbReference>
<evidence type="ECO:0000256" key="4">
    <source>
        <dbReference type="ARBA" id="ARBA00022692"/>
    </source>
</evidence>
<name>A0A6P2NTN6_9BURK</name>
<evidence type="ECO:0000256" key="5">
    <source>
        <dbReference type="ARBA" id="ARBA00022989"/>
    </source>
</evidence>
<keyword evidence="4 8" id="KW-0812">Transmembrane</keyword>
<keyword evidence="5 8" id="KW-1133">Transmembrane helix</keyword>
<accession>A0A6P2NTN6</accession>
<protein>
    <submittedName>
        <fullName evidence="9">Conjugal transfer protein TraG</fullName>
    </submittedName>
</protein>
<evidence type="ECO:0000256" key="2">
    <source>
        <dbReference type="ARBA" id="ARBA00008806"/>
    </source>
</evidence>
<keyword evidence="6 8" id="KW-0472">Membrane</keyword>
<evidence type="ECO:0000313" key="10">
    <source>
        <dbReference type="Proteomes" id="UP000494261"/>
    </source>
</evidence>
<evidence type="ECO:0000256" key="6">
    <source>
        <dbReference type="ARBA" id="ARBA00023136"/>
    </source>
</evidence>
<evidence type="ECO:0000313" key="9">
    <source>
        <dbReference type="EMBL" id="VWB98217.1"/>
    </source>
</evidence>
<dbReference type="SUPFAM" id="SSF52540">
    <property type="entry name" value="P-loop containing nucleoside triphosphate hydrolases"/>
    <property type="match status" value="1"/>
</dbReference>
<dbReference type="EMBL" id="CABVQC010000033">
    <property type="protein sequence ID" value="VWB98217.1"/>
    <property type="molecule type" value="Genomic_DNA"/>
</dbReference>
<reference evidence="9 10" key="1">
    <citation type="submission" date="2019-09" db="EMBL/GenBank/DDBJ databases">
        <authorList>
            <person name="Depoorter E."/>
        </authorList>
    </citation>
    <scope>NUCLEOTIDE SEQUENCE [LARGE SCALE GENOMIC DNA]</scope>
    <source>
        <strain evidence="9">LMG 13014</strain>
    </source>
</reference>